<feature type="domain" description="Reverse transcriptase" evidence="1">
    <location>
        <begin position="181"/>
        <end position="286"/>
    </location>
</feature>
<keyword evidence="2" id="KW-0695">RNA-directed DNA polymerase</keyword>
<evidence type="ECO:0000313" key="3">
    <source>
        <dbReference type="Proteomes" id="UP000265520"/>
    </source>
</evidence>
<keyword evidence="2" id="KW-0548">Nucleotidyltransferase</keyword>
<proteinExistence type="predicted"/>
<dbReference type="SUPFAM" id="SSF56672">
    <property type="entry name" value="DNA/RNA polymerases"/>
    <property type="match status" value="1"/>
</dbReference>
<keyword evidence="2" id="KW-0808">Transferase</keyword>
<keyword evidence="3" id="KW-1185">Reference proteome</keyword>
<comment type="caution">
    <text evidence="2">The sequence shown here is derived from an EMBL/GenBank/DDBJ whole genome shotgun (WGS) entry which is preliminary data.</text>
</comment>
<dbReference type="Proteomes" id="UP000265520">
    <property type="component" value="Unassembled WGS sequence"/>
</dbReference>
<dbReference type="Pfam" id="PF00078">
    <property type="entry name" value="RVT_1"/>
    <property type="match status" value="1"/>
</dbReference>
<dbReference type="GO" id="GO:0003964">
    <property type="term" value="F:RNA-directed DNA polymerase activity"/>
    <property type="evidence" value="ECO:0007669"/>
    <property type="project" value="UniProtKB-KW"/>
</dbReference>
<dbReference type="InterPro" id="IPR043502">
    <property type="entry name" value="DNA/RNA_pol_sf"/>
</dbReference>
<accession>A0A392MQQ4</accession>
<feature type="non-terminal residue" evidence="2">
    <location>
        <position position="290"/>
    </location>
</feature>
<protein>
    <submittedName>
        <fullName evidence="2">RNA-directed DNA polymerase (Reverse transcriptase)</fullName>
    </submittedName>
</protein>
<sequence>MVPETQLGLVIASDNEFDDDVQHDLQILKQAWADMAEGGHFTPYISKQQKKMNKRLASRQKLKRLKPALKHWNKQVFGNVDTNVKLAVDEVMRIQELIDKNGVTDNLQALDYNAQLILTKALLGQDQFWNEKTRLVSLEDNVILTKVPSAIDVDAVFTSVQSFFLTGKLPHNLNSNLLIVIPKTPGADSIENFRPIALANFQFKIITKTLADRLSVIAQNIISPQQRGFIHDRHISDCVIVASEAINVLHKKRFGGNIALKIDIKKAFDSLDWSFLLTVLHHFGFNSAFC</sequence>
<evidence type="ECO:0000313" key="2">
    <source>
        <dbReference type="EMBL" id="MCH89860.1"/>
    </source>
</evidence>
<gene>
    <name evidence="2" type="ORF">A2U01_0010764</name>
</gene>
<organism evidence="2 3">
    <name type="scientific">Trifolium medium</name>
    <dbReference type="NCBI Taxonomy" id="97028"/>
    <lineage>
        <taxon>Eukaryota</taxon>
        <taxon>Viridiplantae</taxon>
        <taxon>Streptophyta</taxon>
        <taxon>Embryophyta</taxon>
        <taxon>Tracheophyta</taxon>
        <taxon>Spermatophyta</taxon>
        <taxon>Magnoliopsida</taxon>
        <taxon>eudicotyledons</taxon>
        <taxon>Gunneridae</taxon>
        <taxon>Pentapetalae</taxon>
        <taxon>rosids</taxon>
        <taxon>fabids</taxon>
        <taxon>Fabales</taxon>
        <taxon>Fabaceae</taxon>
        <taxon>Papilionoideae</taxon>
        <taxon>50 kb inversion clade</taxon>
        <taxon>NPAAA clade</taxon>
        <taxon>Hologalegina</taxon>
        <taxon>IRL clade</taxon>
        <taxon>Trifolieae</taxon>
        <taxon>Trifolium</taxon>
    </lineage>
</organism>
<evidence type="ECO:0000259" key="1">
    <source>
        <dbReference type="Pfam" id="PF00078"/>
    </source>
</evidence>
<dbReference type="InterPro" id="IPR000477">
    <property type="entry name" value="RT_dom"/>
</dbReference>
<dbReference type="PANTHER" id="PTHR19446">
    <property type="entry name" value="REVERSE TRANSCRIPTASES"/>
    <property type="match status" value="1"/>
</dbReference>
<name>A0A392MQQ4_9FABA</name>
<dbReference type="AlphaFoldDB" id="A0A392MQQ4"/>
<reference evidence="2 3" key="1">
    <citation type="journal article" date="2018" name="Front. Plant Sci.">
        <title>Red Clover (Trifolium pratense) and Zigzag Clover (T. medium) - A Picture of Genomic Similarities and Differences.</title>
        <authorList>
            <person name="Dluhosova J."/>
            <person name="Istvanek J."/>
            <person name="Nedelnik J."/>
            <person name="Repkova J."/>
        </authorList>
    </citation>
    <scope>NUCLEOTIDE SEQUENCE [LARGE SCALE GENOMIC DNA]</scope>
    <source>
        <strain evidence="3">cv. 10/8</strain>
        <tissue evidence="2">Leaf</tissue>
    </source>
</reference>
<dbReference type="EMBL" id="LXQA010017062">
    <property type="protein sequence ID" value="MCH89860.1"/>
    <property type="molecule type" value="Genomic_DNA"/>
</dbReference>